<sequence>MHTLRFGSREDLWLRGSQRGVSSFLNEVAEIMKDEVAETGSVPEVDVWEAVRKPEAQCKGTDKFLPANLRKFESFVQKKKEKPGESSPVNGKSSGVSVEELRERCGWKAPTLI</sequence>
<accession>A0A0G4H3V2</accession>
<reference evidence="2" key="1">
    <citation type="submission" date="2014-11" db="EMBL/GenBank/DDBJ databases">
        <authorList>
            <person name="Otto D Thomas"/>
            <person name="Naeem Raeece"/>
        </authorList>
    </citation>
    <scope>NUCLEOTIDE SEQUENCE</scope>
</reference>
<evidence type="ECO:0000313" key="2">
    <source>
        <dbReference type="EMBL" id="CEM38384.1"/>
    </source>
</evidence>
<organism evidence="2">
    <name type="scientific">Chromera velia CCMP2878</name>
    <dbReference type="NCBI Taxonomy" id="1169474"/>
    <lineage>
        <taxon>Eukaryota</taxon>
        <taxon>Sar</taxon>
        <taxon>Alveolata</taxon>
        <taxon>Colpodellida</taxon>
        <taxon>Chromeraceae</taxon>
        <taxon>Chromera</taxon>
    </lineage>
</organism>
<feature type="compositionally biased region" description="Polar residues" evidence="1">
    <location>
        <begin position="87"/>
        <end position="96"/>
    </location>
</feature>
<proteinExistence type="predicted"/>
<dbReference type="VEuPathDB" id="CryptoDB:Cvel_24591"/>
<feature type="region of interest" description="Disordered" evidence="1">
    <location>
        <begin position="76"/>
        <end position="100"/>
    </location>
</feature>
<protein>
    <submittedName>
        <fullName evidence="2">Uncharacterized protein</fullName>
    </submittedName>
</protein>
<evidence type="ECO:0000256" key="1">
    <source>
        <dbReference type="SAM" id="MobiDB-lite"/>
    </source>
</evidence>
<dbReference type="AlphaFoldDB" id="A0A0G4H3V2"/>
<name>A0A0G4H3V2_9ALVE</name>
<dbReference type="EMBL" id="CDMZ01001851">
    <property type="protein sequence ID" value="CEM38384.1"/>
    <property type="molecule type" value="Genomic_DNA"/>
</dbReference>
<gene>
    <name evidence="2" type="ORF">Cvel_24591</name>
</gene>